<feature type="compositionally biased region" description="Basic and acidic residues" evidence="1">
    <location>
        <begin position="215"/>
        <end position="232"/>
    </location>
</feature>
<reference evidence="2 3" key="1">
    <citation type="journal article" date="2013" name="BMC Genomics">
        <title>Genomics-driven discovery of the pneumocandin biosynthetic gene cluster in the fungus Glarea lozoyensis.</title>
        <authorList>
            <person name="Chen L."/>
            <person name="Yue Q."/>
            <person name="Zhang X."/>
            <person name="Xiang M."/>
            <person name="Wang C."/>
            <person name="Li S."/>
            <person name="Che Y."/>
            <person name="Ortiz-Lopez F.J."/>
            <person name="Bills G.F."/>
            <person name="Liu X."/>
            <person name="An Z."/>
        </authorList>
    </citation>
    <scope>NUCLEOTIDE SEQUENCE [LARGE SCALE GENOMIC DNA]</scope>
    <source>
        <strain evidence="3">ATCC 20868 / MF5171</strain>
    </source>
</reference>
<dbReference type="Proteomes" id="UP000016922">
    <property type="component" value="Unassembled WGS sequence"/>
</dbReference>
<proteinExistence type="predicted"/>
<dbReference type="AlphaFoldDB" id="S3CJZ5"/>
<accession>S3CJZ5</accession>
<dbReference type="GeneID" id="19461080"/>
<sequence>MYHTELGPDLDIGELLGVRFSDNIGQEETTDGSANNPGNAAIVTNLARDIDIPTIDLLADVAEESFESASDKACADTARLLFLEEQLSRTSKTIEPLVATQAGPILLCGLCAEVETVGDAEKEKEWRSKSSLQRHQDGQFHVPQTRWYRQMRFDHPDGEFRCHYRCCPKKFSLSRSTYSERQEASTTMSMRETTGKQASQKQNFSSPRCRSRYCKRGESTRKREGPAKARWS</sequence>
<evidence type="ECO:0000313" key="2">
    <source>
        <dbReference type="EMBL" id="EPE26110.1"/>
    </source>
</evidence>
<evidence type="ECO:0000256" key="1">
    <source>
        <dbReference type="SAM" id="MobiDB-lite"/>
    </source>
</evidence>
<dbReference type="HOGENOM" id="CLU_1194980_0_0_1"/>
<gene>
    <name evidence="2" type="ORF">GLAREA_02022</name>
</gene>
<evidence type="ECO:0000313" key="3">
    <source>
        <dbReference type="Proteomes" id="UP000016922"/>
    </source>
</evidence>
<feature type="compositionally biased region" description="Polar residues" evidence="1">
    <location>
        <begin position="184"/>
        <end position="208"/>
    </location>
</feature>
<dbReference type="RefSeq" id="XP_008087429.1">
    <property type="nucleotide sequence ID" value="XM_008089238.1"/>
</dbReference>
<feature type="region of interest" description="Disordered" evidence="1">
    <location>
        <begin position="178"/>
        <end position="232"/>
    </location>
</feature>
<keyword evidence="3" id="KW-1185">Reference proteome</keyword>
<protein>
    <submittedName>
        <fullName evidence="2">Uncharacterized protein</fullName>
    </submittedName>
</protein>
<dbReference type="KEGG" id="glz:GLAREA_02022"/>
<organism evidence="2 3">
    <name type="scientific">Glarea lozoyensis (strain ATCC 20868 / MF5171)</name>
    <dbReference type="NCBI Taxonomy" id="1116229"/>
    <lineage>
        <taxon>Eukaryota</taxon>
        <taxon>Fungi</taxon>
        <taxon>Dikarya</taxon>
        <taxon>Ascomycota</taxon>
        <taxon>Pezizomycotina</taxon>
        <taxon>Leotiomycetes</taxon>
        <taxon>Helotiales</taxon>
        <taxon>Helotiaceae</taxon>
        <taxon>Glarea</taxon>
    </lineage>
</organism>
<name>S3CJZ5_GLAL2</name>
<dbReference type="EMBL" id="KE145371">
    <property type="protein sequence ID" value="EPE26110.1"/>
    <property type="molecule type" value="Genomic_DNA"/>
</dbReference>